<gene>
    <name evidence="6" type="ORF">PIB30_081677</name>
</gene>
<keyword evidence="7" id="KW-1185">Reference proteome</keyword>
<comment type="similarity">
    <text evidence="1">Belongs to the peptidase C48 family.</text>
</comment>
<dbReference type="InterPro" id="IPR038765">
    <property type="entry name" value="Papain-like_cys_pep_sf"/>
</dbReference>
<evidence type="ECO:0000256" key="2">
    <source>
        <dbReference type="ARBA" id="ARBA00022670"/>
    </source>
</evidence>
<evidence type="ECO:0000313" key="6">
    <source>
        <dbReference type="EMBL" id="MED6224208.1"/>
    </source>
</evidence>
<keyword evidence="2" id="KW-0645">Protease</keyword>
<dbReference type="EMBL" id="JASCZI010273090">
    <property type="protein sequence ID" value="MED6224208.1"/>
    <property type="molecule type" value="Genomic_DNA"/>
</dbReference>
<reference evidence="6 7" key="1">
    <citation type="journal article" date="2023" name="Plants (Basel)">
        <title>Bridging the Gap: Combining Genomics and Transcriptomics Approaches to Understand Stylosanthes scabra, an Orphan Legume from the Brazilian Caatinga.</title>
        <authorList>
            <person name="Ferreira-Neto J.R.C."/>
            <person name="da Silva M.D."/>
            <person name="Binneck E."/>
            <person name="de Melo N.F."/>
            <person name="da Silva R.H."/>
            <person name="de Melo A.L.T.M."/>
            <person name="Pandolfi V."/>
            <person name="Bustamante F.O."/>
            <person name="Brasileiro-Vidal A.C."/>
            <person name="Benko-Iseppon A.M."/>
        </authorList>
    </citation>
    <scope>NUCLEOTIDE SEQUENCE [LARGE SCALE GENOMIC DNA]</scope>
    <source>
        <tissue evidence="6">Leaves</tissue>
    </source>
</reference>
<keyword evidence="4" id="KW-0472">Membrane</keyword>
<dbReference type="PROSITE" id="PS50600">
    <property type="entry name" value="ULP_PROTEASE"/>
    <property type="match status" value="1"/>
</dbReference>
<proteinExistence type="inferred from homology"/>
<feature type="domain" description="Ubiquitin-like protease family profile" evidence="5">
    <location>
        <begin position="1"/>
        <end position="105"/>
    </location>
</feature>
<evidence type="ECO:0000256" key="4">
    <source>
        <dbReference type="SAM" id="Phobius"/>
    </source>
</evidence>
<keyword evidence="3" id="KW-0378">Hydrolase</keyword>
<dbReference type="SUPFAM" id="SSF54001">
    <property type="entry name" value="Cysteine proteinases"/>
    <property type="match status" value="1"/>
</dbReference>
<protein>
    <recommendedName>
        <fullName evidence="5">Ubiquitin-like protease family profile domain-containing protein</fullName>
    </recommendedName>
</protein>
<dbReference type="Gene3D" id="3.40.395.10">
    <property type="entry name" value="Adenoviral Proteinase, Chain A"/>
    <property type="match status" value="1"/>
</dbReference>
<name>A0ABU6ZQF7_9FABA</name>
<evidence type="ECO:0000256" key="3">
    <source>
        <dbReference type="ARBA" id="ARBA00022801"/>
    </source>
</evidence>
<evidence type="ECO:0000259" key="5">
    <source>
        <dbReference type="PROSITE" id="PS50600"/>
    </source>
</evidence>
<keyword evidence="4" id="KW-1133">Transmembrane helix</keyword>
<comment type="caution">
    <text evidence="6">The sequence shown here is derived from an EMBL/GenBank/DDBJ whole genome shotgun (WGS) entry which is preliminary data.</text>
</comment>
<feature type="transmembrane region" description="Helical" evidence="4">
    <location>
        <begin position="180"/>
        <end position="199"/>
    </location>
</feature>
<evidence type="ECO:0000256" key="1">
    <source>
        <dbReference type="ARBA" id="ARBA00005234"/>
    </source>
</evidence>
<organism evidence="6 7">
    <name type="scientific">Stylosanthes scabra</name>
    <dbReference type="NCBI Taxonomy" id="79078"/>
    <lineage>
        <taxon>Eukaryota</taxon>
        <taxon>Viridiplantae</taxon>
        <taxon>Streptophyta</taxon>
        <taxon>Embryophyta</taxon>
        <taxon>Tracheophyta</taxon>
        <taxon>Spermatophyta</taxon>
        <taxon>Magnoliopsida</taxon>
        <taxon>eudicotyledons</taxon>
        <taxon>Gunneridae</taxon>
        <taxon>Pentapetalae</taxon>
        <taxon>rosids</taxon>
        <taxon>fabids</taxon>
        <taxon>Fabales</taxon>
        <taxon>Fabaceae</taxon>
        <taxon>Papilionoideae</taxon>
        <taxon>50 kb inversion clade</taxon>
        <taxon>dalbergioids sensu lato</taxon>
        <taxon>Dalbergieae</taxon>
        <taxon>Pterocarpus clade</taxon>
        <taxon>Stylosanthes</taxon>
    </lineage>
</organism>
<dbReference type="InterPro" id="IPR003653">
    <property type="entry name" value="Peptidase_C48_C"/>
</dbReference>
<evidence type="ECO:0000313" key="7">
    <source>
        <dbReference type="Proteomes" id="UP001341840"/>
    </source>
</evidence>
<dbReference type="Proteomes" id="UP001341840">
    <property type="component" value="Unassembled WGS sequence"/>
</dbReference>
<keyword evidence="4" id="KW-0812">Transmembrane</keyword>
<accession>A0ABU6ZQF7</accession>
<sequence length="201" mass="24016">MLGTHGHNWMDKKKNKPHDIGTMKNHEEYKGYLDKDRLLTHRFMFAPIFFSEHWWLYVLDVAEKELFVLDSKNIESLGDERTEVNHFAPNEHDCGVYIMKWMELIDPTKLKECSSSNKDYNIETWTEPKLEEFRKDIVAKIMLGESNAWRMETMRKTNRMRNTRPAAVLRSPYLQVSYPLIYLANRLLLVNYIVIYNFVFS</sequence>